<proteinExistence type="predicted"/>
<reference evidence="1" key="1">
    <citation type="submission" date="2018-11" db="EMBL/GenBank/DDBJ databases">
        <authorList>
            <consortium name="Pathogen Informatics"/>
        </authorList>
    </citation>
    <scope>NUCLEOTIDE SEQUENCE</scope>
</reference>
<evidence type="ECO:0000313" key="2">
    <source>
        <dbReference type="Proteomes" id="UP000784294"/>
    </source>
</evidence>
<name>A0A448XCP7_9PLAT</name>
<dbReference type="Proteomes" id="UP000784294">
    <property type="component" value="Unassembled WGS sequence"/>
</dbReference>
<sequence>MRFATVGHFGIASQSQASSAACSLGVHVGAANEASRVDVIDTLTSLHEEMKGTPAFKLLVQRSSFLVDRVTIDFDEATQNC</sequence>
<dbReference type="AlphaFoldDB" id="A0A448XCP7"/>
<keyword evidence="2" id="KW-1185">Reference proteome</keyword>
<evidence type="ECO:0000313" key="1">
    <source>
        <dbReference type="EMBL" id="VEL33770.1"/>
    </source>
</evidence>
<gene>
    <name evidence="1" type="ORF">PXEA_LOCUS27210</name>
</gene>
<dbReference type="EMBL" id="CAAALY010246360">
    <property type="protein sequence ID" value="VEL33770.1"/>
    <property type="molecule type" value="Genomic_DNA"/>
</dbReference>
<accession>A0A448XCP7</accession>
<dbReference type="PROSITE" id="PS51257">
    <property type="entry name" value="PROKAR_LIPOPROTEIN"/>
    <property type="match status" value="1"/>
</dbReference>
<comment type="caution">
    <text evidence="1">The sequence shown here is derived from an EMBL/GenBank/DDBJ whole genome shotgun (WGS) entry which is preliminary data.</text>
</comment>
<organism evidence="1 2">
    <name type="scientific">Protopolystoma xenopodis</name>
    <dbReference type="NCBI Taxonomy" id="117903"/>
    <lineage>
        <taxon>Eukaryota</taxon>
        <taxon>Metazoa</taxon>
        <taxon>Spiralia</taxon>
        <taxon>Lophotrochozoa</taxon>
        <taxon>Platyhelminthes</taxon>
        <taxon>Monogenea</taxon>
        <taxon>Polyopisthocotylea</taxon>
        <taxon>Polystomatidea</taxon>
        <taxon>Polystomatidae</taxon>
        <taxon>Protopolystoma</taxon>
    </lineage>
</organism>
<protein>
    <submittedName>
        <fullName evidence="1">Uncharacterized protein</fullName>
    </submittedName>
</protein>